<evidence type="ECO:0000256" key="1">
    <source>
        <dbReference type="ARBA" id="ARBA00001962"/>
    </source>
</evidence>
<organism evidence="10 11">
    <name type="scientific">Paracoccus broussonetiae</name>
    <dbReference type="NCBI Taxonomy" id="3075834"/>
    <lineage>
        <taxon>Bacteria</taxon>
        <taxon>Pseudomonadati</taxon>
        <taxon>Pseudomonadota</taxon>
        <taxon>Alphaproteobacteria</taxon>
        <taxon>Rhodobacterales</taxon>
        <taxon>Paracoccaceae</taxon>
        <taxon>Paracoccus</taxon>
    </lineage>
</organism>
<keyword evidence="11" id="KW-1185">Reference proteome</keyword>
<evidence type="ECO:0000256" key="4">
    <source>
        <dbReference type="ARBA" id="ARBA00022964"/>
    </source>
</evidence>
<dbReference type="PANTHER" id="PTHR11056">
    <property type="entry name" value="HOMOGENTISATE 1,2-DIOXYGENASE"/>
    <property type="match status" value="1"/>
</dbReference>
<evidence type="ECO:0000259" key="9">
    <source>
        <dbReference type="Pfam" id="PF20510"/>
    </source>
</evidence>
<accession>A0ABU3EF07</accession>
<dbReference type="NCBIfam" id="TIGR01015">
    <property type="entry name" value="hmgA"/>
    <property type="match status" value="1"/>
</dbReference>
<feature type="domain" description="Homogentisate 1,2-dioxygenase C-terminal" evidence="8">
    <location>
        <begin position="303"/>
        <end position="454"/>
    </location>
</feature>
<keyword evidence="5 10" id="KW-0560">Oxidoreductase</keyword>
<evidence type="ECO:0000313" key="11">
    <source>
        <dbReference type="Proteomes" id="UP001251085"/>
    </source>
</evidence>
<feature type="domain" description="Homogentisate 1,2-dioxygenase N-terminal" evidence="9">
    <location>
        <begin position="23"/>
        <end position="301"/>
    </location>
</feature>
<dbReference type="InterPro" id="IPR014710">
    <property type="entry name" value="RmlC-like_jellyroll"/>
</dbReference>
<evidence type="ECO:0000256" key="3">
    <source>
        <dbReference type="ARBA" id="ARBA00022723"/>
    </source>
</evidence>
<gene>
    <name evidence="10" type="primary">hmgA</name>
    <name evidence="10" type="ORF">RM190_09120</name>
</gene>
<dbReference type="InterPro" id="IPR005708">
    <property type="entry name" value="Homogentis_dOase"/>
</dbReference>
<evidence type="ECO:0000256" key="2">
    <source>
        <dbReference type="ARBA" id="ARBA00007757"/>
    </source>
</evidence>
<dbReference type="GO" id="GO:0004411">
    <property type="term" value="F:homogentisate 1,2-dioxygenase activity"/>
    <property type="evidence" value="ECO:0007669"/>
    <property type="project" value="UniProtKB-EC"/>
</dbReference>
<evidence type="ECO:0000256" key="6">
    <source>
        <dbReference type="ARBA" id="ARBA00023004"/>
    </source>
</evidence>
<evidence type="ECO:0000256" key="5">
    <source>
        <dbReference type="ARBA" id="ARBA00023002"/>
    </source>
</evidence>
<dbReference type="InterPro" id="IPR046451">
    <property type="entry name" value="HgmA_C"/>
</dbReference>
<sequence length="461" mass="52273">MTVQHMPPPLTRASSSVGTLPGYMPGFGNDFETEALPGALPQGQNSPQKCNYGLYAEQLSGTAFTAPRGKNERTWCYRIRPSVHHTGRFAPIDLPYWRTAPNILLHDPHRRNIMSLGQYRWDPIPMPDSDADLTWISGMRTMTTAGDVNIQVGMASHVYLVTRSMQDEYFFSADSELLVVPQEGRLRFCTELGIIEIEPREIAILPRGLVYRVEVLDGPCRGFVCENYGQKFDLPHRGPIGANCLANPRDFKCPLAAFEDRKTRSRVVIKWCGQFHETWIDHSPLDVVAWHGNYCPYKYDLRTYAPVGAVLFDHPDPSIFTVLTAPSGQEGTANIDFVLFRERWLVAEHSFRPPWYHKNIMSELMGNIYGVYDAKPQGFAPGGISLHNCMLPHGPDRDAFEGASNAELQPQKLDNTMSFMFETRFPQHLTEFAAREAPMQQEYIEVWDRLEKKFDGTPGVK</sequence>
<proteinExistence type="inferred from homology"/>
<name>A0ABU3EF07_9RHOB</name>
<dbReference type="RefSeq" id="WP_311759114.1">
    <property type="nucleotide sequence ID" value="NZ_JAVRQI010000006.1"/>
</dbReference>
<dbReference type="Gene3D" id="2.60.120.10">
    <property type="entry name" value="Jelly Rolls"/>
    <property type="match status" value="1"/>
</dbReference>
<keyword evidence="6" id="KW-0408">Iron</keyword>
<comment type="caution">
    <text evidence="10">The sequence shown here is derived from an EMBL/GenBank/DDBJ whole genome shotgun (WGS) entry which is preliminary data.</text>
</comment>
<dbReference type="PANTHER" id="PTHR11056:SF0">
    <property type="entry name" value="HOMOGENTISATE 1,2-DIOXYGENASE"/>
    <property type="match status" value="1"/>
</dbReference>
<dbReference type="SUPFAM" id="SSF51182">
    <property type="entry name" value="RmlC-like cupins"/>
    <property type="match status" value="1"/>
</dbReference>
<dbReference type="InterPro" id="IPR046452">
    <property type="entry name" value="HgmA_N"/>
</dbReference>
<evidence type="ECO:0000256" key="7">
    <source>
        <dbReference type="NCBIfam" id="TIGR01015"/>
    </source>
</evidence>
<dbReference type="InterPro" id="IPR011051">
    <property type="entry name" value="RmlC_Cupin_sf"/>
</dbReference>
<dbReference type="EMBL" id="JAVRQI010000006">
    <property type="protein sequence ID" value="MDT1062015.1"/>
    <property type="molecule type" value="Genomic_DNA"/>
</dbReference>
<evidence type="ECO:0000313" key="10">
    <source>
        <dbReference type="EMBL" id="MDT1062015.1"/>
    </source>
</evidence>
<comment type="similarity">
    <text evidence="2">Belongs to the homogentisate dioxygenase family.</text>
</comment>
<reference evidence="11" key="1">
    <citation type="submission" date="2023-07" db="EMBL/GenBank/DDBJ databases">
        <title>Characterization of two Paracoccaceae strains isolated from Phycosphere and proposal of Xinfangfangia lacusdiani sp. nov.</title>
        <authorList>
            <person name="Deng Y."/>
            <person name="Zhang Y.Q."/>
        </authorList>
    </citation>
    <scope>NUCLEOTIDE SEQUENCE [LARGE SCALE GENOMIC DNA]</scope>
    <source>
        <strain evidence="11">CPCC 101403</strain>
    </source>
</reference>
<dbReference type="Proteomes" id="UP001251085">
    <property type="component" value="Unassembled WGS sequence"/>
</dbReference>
<comment type="cofactor">
    <cofactor evidence="1">
        <name>Fe cation</name>
        <dbReference type="ChEBI" id="CHEBI:24875"/>
    </cofactor>
</comment>
<protein>
    <recommendedName>
        <fullName evidence="7">Homogentisate 1,2-dioxygenase</fullName>
        <ecNumber evidence="7">1.13.11.5</ecNumber>
    </recommendedName>
</protein>
<keyword evidence="4" id="KW-0223">Dioxygenase</keyword>
<dbReference type="Pfam" id="PF04209">
    <property type="entry name" value="HgmA_C"/>
    <property type="match status" value="1"/>
</dbReference>
<dbReference type="Pfam" id="PF20510">
    <property type="entry name" value="HgmA_N"/>
    <property type="match status" value="1"/>
</dbReference>
<dbReference type="CDD" id="cd07000">
    <property type="entry name" value="cupin_HGO_N"/>
    <property type="match status" value="1"/>
</dbReference>
<dbReference type="EC" id="1.13.11.5" evidence="7"/>
<evidence type="ECO:0000259" key="8">
    <source>
        <dbReference type="Pfam" id="PF04209"/>
    </source>
</evidence>
<keyword evidence="3" id="KW-0479">Metal-binding</keyword>